<sequence>MDLKAEQGTAGNQSATQVLNTLLDRYLSPAFGALPKLEVELIMLDALEQLGVISPQPQVYELVSKLKVTRTKANKLLYERELRRSTSTDLDSRVKELLRSPLIDKKGTHFMLEVDNPLLLDHLRDKVRKLGYISDGSFSSSLVKLSVDAFVALVEDALKDELETAERVLKEAGAPDTSIKGVIKAACSKLAHRIASDTGEAAMQQVSDFFGALVGGKADELRAAAVQVFQGQ</sequence>
<keyword evidence="2" id="KW-1185">Reference proteome</keyword>
<dbReference type="RefSeq" id="WP_181737471.1">
    <property type="nucleotide sequence ID" value="NZ_JACEMT010000036.1"/>
</dbReference>
<accession>A0A7W2ABJ0</accession>
<comment type="caution">
    <text evidence="1">The sequence shown here is derived from an EMBL/GenBank/DDBJ whole genome shotgun (WGS) entry which is preliminary data.</text>
</comment>
<evidence type="ECO:0000313" key="2">
    <source>
        <dbReference type="Proteomes" id="UP000538931"/>
    </source>
</evidence>
<organism evidence="1 2">
    <name type="scientific">Marinobacterium marinum</name>
    <dbReference type="NCBI Taxonomy" id="2756129"/>
    <lineage>
        <taxon>Bacteria</taxon>
        <taxon>Pseudomonadati</taxon>
        <taxon>Pseudomonadota</taxon>
        <taxon>Gammaproteobacteria</taxon>
        <taxon>Oceanospirillales</taxon>
        <taxon>Oceanospirillaceae</taxon>
        <taxon>Marinobacterium</taxon>
    </lineage>
</organism>
<proteinExistence type="predicted"/>
<protein>
    <submittedName>
        <fullName evidence="1">Uncharacterized protein</fullName>
    </submittedName>
</protein>
<dbReference type="EMBL" id="JACEMT010000036">
    <property type="protein sequence ID" value="MBA4501522.1"/>
    <property type="molecule type" value="Genomic_DNA"/>
</dbReference>
<gene>
    <name evidence="1" type="ORF">H1S06_03995</name>
</gene>
<dbReference type="AlphaFoldDB" id="A0A7W2ABJ0"/>
<evidence type="ECO:0000313" key="1">
    <source>
        <dbReference type="EMBL" id="MBA4501522.1"/>
    </source>
</evidence>
<name>A0A7W2ABJ0_9GAMM</name>
<dbReference type="Proteomes" id="UP000538931">
    <property type="component" value="Unassembled WGS sequence"/>
</dbReference>
<reference evidence="1 2" key="1">
    <citation type="submission" date="2020-07" db="EMBL/GenBank/DDBJ databases">
        <title>Bacterium isolated from marien macroalgae.</title>
        <authorList>
            <person name="Zhu K."/>
            <person name="Lu D."/>
            <person name="Du Z."/>
        </authorList>
    </citation>
    <scope>NUCLEOTIDE SEQUENCE [LARGE SCALE GENOMIC DNA]</scope>
    <source>
        <strain evidence="1 2">3-1745</strain>
    </source>
</reference>